<dbReference type="InterPro" id="IPR007110">
    <property type="entry name" value="Ig-like_dom"/>
</dbReference>
<evidence type="ECO:0000313" key="3">
    <source>
        <dbReference type="Proteomes" id="UP000274131"/>
    </source>
</evidence>
<gene>
    <name evidence="2" type="ORF">EVEC_LOCUS5256</name>
</gene>
<dbReference type="EMBL" id="UXUI01008104">
    <property type="protein sequence ID" value="VDD90505.1"/>
    <property type="molecule type" value="Genomic_DNA"/>
</dbReference>
<dbReference type="Proteomes" id="UP000274131">
    <property type="component" value="Unassembled WGS sequence"/>
</dbReference>
<sequence>MSLNCCSVFFPGYPKLIDPERRQLTACENLPVKISCPIRDLVYARSIHWVVPPNARNLVRLSLDAALFLTFQLSMTDLHSLDLFVQNATEEIVGQYYCVVTSSYYSFKDDLYVNITKCADMIELTYAGDGNYSSVRLNVSEYPLHMRYPIIPGRQFLGREINSIHVVMTKKQPLGSAVTLTCRVDGPIQNLYFTDRLKNFTKSENSEENIVSTELDNIGPRECGYYTCIVELTGCFLGLKGNVCTAEVSVEITLAEYDMDSWEDYSREFFRLKNVD</sequence>
<evidence type="ECO:0000259" key="1">
    <source>
        <dbReference type="PROSITE" id="PS50835"/>
    </source>
</evidence>
<dbReference type="SUPFAM" id="SSF48726">
    <property type="entry name" value="Immunoglobulin"/>
    <property type="match status" value="1"/>
</dbReference>
<protein>
    <submittedName>
        <fullName evidence="4">Ig-like domain-containing protein</fullName>
    </submittedName>
</protein>
<proteinExistence type="predicted"/>
<evidence type="ECO:0000313" key="4">
    <source>
        <dbReference type="WBParaSite" id="EVEC_0000564501-mRNA-1"/>
    </source>
</evidence>
<reference evidence="4" key="1">
    <citation type="submission" date="2017-02" db="UniProtKB">
        <authorList>
            <consortium name="WormBaseParasite"/>
        </authorList>
    </citation>
    <scope>IDENTIFICATION</scope>
</reference>
<dbReference type="PROSITE" id="PS50835">
    <property type="entry name" value="IG_LIKE"/>
    <property type="match status" value="1"/>
</dbReference>
<dbReference type="AlphaFoldDB" id="A0A0N4V5X6"/>
<dbReference type="WBParaSite" id="EVEC_0000564501-mRNA-1">
    <property type="protein sequence ID" value="EVEC_0000564501-mRNA-1"/>
    <property type="gene ID" value="EVEC_0000564501"/>
</dbReference>
<feature type="domain" description="Ig-like" evidence="1">
    <location>
        <begin position="14"/>
        <end position="114"/>
    </location>
</feature>
<evidence type="ECO:0000313" key="2">
    <source>
        <dbReference type="EMBL" id="VDD90505.1"/>
    </source>
</evidence>
<dbReference type="InterPro" id="IPR036179">
    <property type="entry name" value="Ig-like_dom_sf"/>
</dbReference>
<keyword evidence="3" id="KW-1185">Reference proteome</keyword>
<accession>A0A0N4V5X6</accession>
<name>A0A0N4V5X6_ENTVE</name>
<reference evidence="2 3" key="2">
    <citation type="submission" date="2018-10" db="EMBL/GenBank/DDBJ databases">
        <authorList>
            <consortium name="Pathogen Informatics"/>
        </authorList>
    </citation>
    <scope>NUCLEOTIDE SEQUENCE [LARGE SCALE GENOMIC DNA]</scope>
</reference>
<organism evidence="4">
    <name type="scientific">Enterobius vermicularis</name>
    <name type="common">Human pinworm</name>
    <dbReference type="NCBI Taxonomy" id="51028"/>
    <lineage>
        <taxon>Eukaryota</taxon>
        <taxon>Metazoa</taxon>
        <taxon>Ecdysozoa</taxon>
        <taxon>Nematoda</taxon>
        <taxon>Chromadorea</taxon>
        <taxon>Rhabditida</taxon>
        <taxon>Spirurina</taxon>
        <taxon>Oxyuridomorpha</taxon>
        <taxon>Oxyuroidea</taxon>
        <taxon>Oxyuridae</taxon>
        <taxon>Enterobius</taxon>
    </lineage>
</organism>